<comment type="catalytic activity">
    <reaction evidence="1">
        <text>ATP + protein L-histidine = ADP + protein N-phospho-L-histidine.</text>
        <dbReference type="EC" id="2.7.13.3"/>
    </reaction>
</comment>
<dbReference type="InterPro" id="IPR005467">
    <property type="entry name" value="His_kinase_dom"/>
</dbReference>
<dbReference type="Gene3D" id="3.30.450.20">
    <property type="entry name" value="PAS domain"/>
    <property type="match status" value="2"/>
</dbReference>
<keyword evidence="3" id="KW-0597">Phosphoprotein</keyword>
<dbReference type="GO" id="GO:0005524">
    <property type="term" value="F:ATP binding"/>
    <property type="evidence" value="ECO:0007669"/>
    <property type="project" value="UniProtKB-KW"/>
</dbReference>
<accession>A0A9X2BYY6</accession>
<evidence type="ECO:0000259" key="8">
    <source>
        <dbReference type="PROSITE" id="PS50109"/>
    </source>
</evidence>
<dbReference type="EC" id="2.7.13.3" evidence="2"/>
<evidence type="ECO:0000313" key="10">
    <source>
        <dbReference type="Proteomes" id="UP001139516"/>
    </source>
</evidence>
<dbReference type="InterPro" id="IPR036890">
    <property type="entry name" value="HATPase_C_sf"/>
</dbReference>
<dbReference type="Gene3D" id="3.30.565.10">
    <property type="entry name" value="Histidine kinase-like ATPase, C-terminal domain"/>
    <property type="match status" value="1"/>
</dbReference>
<keyword evidence="4" id="KW-0808">Transferase</keyword>
<protein>
    <recommendedName>
        <fullName evidence="2">histidine kinase</fullName>
        <ecNumber evidence="2">2.7.13.3</ecNumber>
    </recommendedName>
</protein>
<comment type="caution">
    <text evidence="9">The sequence shown here is derived from an EMBL/GenBank/DDBJ whole genome shotgun (WGS) entry which is preliminary data.</text>
</comment>
<keyword evidence="5" id="KW-0547">Nucleotide-binding</keyword>
<dbReference type="AlphaFoldDB" id="A0A9X2BYY6"/>
<evidence type="ECO:0000256" key="4">
    <source>
        <dbReference type="ARBA" id="ARBA00022679"/>
    </source>
</evidence>
<evidence type="ECO:0000256" key="7">
    <source>
        <dbReference type="ARBA" id="ARBA00022840"/>
    </source>
</evidence>
<evidence type="ECO:0000313" key="9">
    <source>
        <dbReference type="EMBL" id="MCK8786495.1"/>
    </source>
</evidence>
<dbReference type="InterPro" id="IPR011495">
    <property type="entry name" value="Sig_transdc_His_kin_sub2_dim/P"/>
</dbReference>
<dbReference type="EMBL" id="JALPRX010000086">
    <property type="protein sequence ID" value="MCK8786495.1"/>
    <property type="molecule type" value="Genomic_DNA"/>
</dbReference>
<name>A0A9X2BYY6_9PROT</name>
<dbReference type="Pfam" id="PF02518">
    <property type="entry name" value="HATPase_c"/>
    <property type="match status" value="1"/>
</dbReference>
<reference evidence="9" key="1">
    <citation type="submission" date="2022-04" db="EMBL/GenBank/DDBJ databases">
        <title>Roseomonas acroporae sp. nov., isolated from coral Acropora digitifera.</title>
        <authorList>
            <person name="Sun H."/>
        </authorList>
    </citation>
    <scope>NUCLEOTIDE SEQUENCE</scope>
    <source>
        <strain evidence="9">NAR14</strain>
    </source>
</reference>
<dbReference type="RefSeq" id="WP_248668608.1">
    <property type="nucleotide sequence ID" value="NZ_JALPRX010000086.1"/>
</dbReference>
<evidence type="ECO:0000256" key="3">
    <source>
        <dbReference type="ARBA" id="ARBA00022553"/>
    </source>
</evidence>
<proteinExistence type="predicted"/>
<dbReference type="Pfam" id="PF07568">
    <property type="entry name" value="HisKA_2"/>
    <property type="match status" value="1"/>
</dbReference>
<dbReference type="PANTHER" id="PTHR41523">
    <property type="entry name" value="TWO-COMPONENT SYSTEM SENSOR PROTEIN"/>
    <property type="match status" value="1"/>
</dbReference>
<evidence type="ECO:0000256" key="1">
    <source>
        <dbReference type="ARBA" id="ARBA00000085"/>
    </source>
</evidence>
<sequence length="573" mass="61888">MQRLLPASIRGRLLALLLLALLPVAVVVVANAIGAYQDALRDFEHRVELERDAAGARHAAVIEASRQLLGVLAITLPSDPAACSRLLGRLGPIESDRYQSVSVLDADGVVHCASRGDAIPDRLGDTPWFAELRSRREFTISGVTTMDHVAPTLLTAQPRVDGSGDFAGAVVAATPLQHFLGQPGNEGEDQPRLWLLGGDGTVRPLAPTTLNLALDDEQRDQVQAGHTIHLTSEAGSLLLAPARLGRDLILLVGQPATEALSNARLEGWKRIAELTALFSLCLAAVAIGARCTIMQPLQQLRAALIRWRESGGNLTEDDLAGLPVEVRDVADTFRRATESLATHEAELRHTLEQRDLLLAEIHHRVKNNLQVVSSLLNLQSQRIREPGARKEFEAARDRVRALATLHRHLYAHHDHETIDLRAFLEELTDQLFQAMGERPDERVSLRIAAPALRISSDQAVPLALVITEAVSNALKFAFPNGRRGTLSVTLTTADDKARLCIRDDGIGVPPAEMTQKRGLGGQLVRGLARQLGGTLSVESDAGTTVRLDFPLRAPVMRPATLKPSGIAAGTVPA</sequence>
<dbReference type="SMART" id="SM00387">
    <property type="entry name" value="HATPase_c"/>
    <property type="match status" value="1"/>
</dbReference>
<dbReference type="SUPFAM" id="SSF55874">
    <property type="entry name" value="ATPase domain of HSP90 chaperone/DNA topoisomerase II/histidine kinase"/>
    <property type="match status" value="1"/>
</dbReference>
<evidence type="ECO:0000256" key="5">
    <source>
        <dbReference type="ARBA" id="ARBA00022741"/>
    </source>
</evidence>
<organism evidence="9 10">
    <name type="scientific">Roseomonas acroporae</name>
    <dbReference type="NCBI Taxonomy" id="2937791"/>
    <lineage>
        <taxon>Bacteria</taxon>
        <taxon>Pseudomonadati</taxon>
        <taxon>Pseudomonadota</taxon>
        <taxon>Alphaproteobacteria</taxon>
        <taxon>Acetobacterales</taxon>
        <taxon>Roseomonadaceae</taxon>
        <taxon>Roseomonas</taxon>
    </lineage>
</organism>
<dbReference type="Proteomes" id="UP001139516">
    <property type="component" value="Unassembled WGS sequence"/>
</dbReference>
<keyword evidence="10" id="KW-1185">Reference proteome</keyword>
<gene>
    <name evidence="9" type="ORF">M0638_19140</name>
</gene>
<feature type="domain" description="Histidine kinase" evidence="8">
    <location>
        <begin position="360"/>
        <end position="553"/>
    </location>
</feature>
<keyword evidence="7" id="KW-0067">ATP-binding</keyword>
<keyword evidence="6 9" id="KW-0418">Kinase</keyword>
<dbReference type="PROSITE" id="PS50109">
    <property type="entry name" value="HIS_KIN"/>
    <property type="match status" value="1"/>
</dbReference>
<dbReference type="InterPro" id="IPR003594">
    <property type="entry name" value="HATPase_dom"/>
</dbReference>
<dbReference type="GO" id="GO:0004673">
    <property type="term" value="F:protein histidine kinase activity"/>
    <property type="evidence" value="ECO:0007669"/>
    <property type="project" value="UniProtKB-EC"/>
</dbReference>
<dbReference type="PANTHER" id="PTHR41523:SF8">
    <property type="entry name" value="ETHYLENE RESPONSE SENSOR PROTEIN"/>
    <property type="match status" value="1"/>
</dbReference>
<evidence type="ECO:0000256" key="2">
    <source>
        <dbReference type="ARBA" id="ARBA00012438"/>
    </source>
</evidence>
<evidence type="ECO:0000256" key="6">
    <source>
        <dbReference type="ARBA" id="ARBA00022777"/>
    </source>
</evidence>